<dbReference type="Proteomes" id="UP000322619">
    <property type="component" value="Unassembled WGS sequence"/>
</dbReference>
<dbReference type="STRING" id="52694.ACWI_23990"/>
<dbReference type="Proteomes" id="UP000176244">
    <property type="component" value="Unassembled WGS sequence"/>
</dbReference>
<reference evidence="2 4" key="2">
    <citation type="submission" date="2019-08" db="EMBL/GenBank/DDBJ databases">
        <title>Isolation and enrichment of carboxydotrophic bacteria from anaerobic sludge for the production of bio-based chemicals from syngas.</title>
        <authorList>
            <person name="Antares A.L."/>
            <person name="Moreira J."/>
            <person name="Diender M."/>
            <person name="Parshina S.N."/>
            <person name="Stams A.J.M."/>
            <person name="Alves M."/>
            <person name="Alves J.I."/>
            <person name="Sousa D.Z."/>
        </authorList>
    </citation>
    <scope>NUCLEOTIDE SEQUENCE [LARGE SCALE GENOMIC DNA]</scope>
    <source>
        <strain evidence="2 4">JM</strain>
    </source>
</reference>
<comment type="caution">
    <text evidence="1">The sequence shown here is derived from an EMBL/GenBank/DDBJ whole genome shotgun (WGS) entry which is preliminary data.</text>
</comment>
<dbReference type="EMBL" id="LKEU01000033">
    <property type="protein sequence ID" value="OFV70194.1"/>
    <property type="molecule type" value="Genomic_DNA"/>
</dbReference>
<evidence type="ECO:0000313" key="3">
    <source>
        <dbReference type="Proteomes" id="UP000176244"/>
    </source>
</evidence>
<evidence type="ECO:0000313" key="4">
    <source>
        <dbReference type="Proteomes" id="UP000322619"/>
    </source>
</evidence>
<accession>A0A1F2PGT1</accession>
<reference evidence="1 3" key="1">
    <citation type="submission" date="2015-09" db="EMBL/GenBank/DDBJ databases">
        <title>Genome sequence of Acetobacterium wieringae DSM 1911.</title>
        <authorList>
            <person name="Poehlein A."/>
            <person name="Bengelsdorf F.R."/>
            <person name="Schiel-Bengelsdorf B."/>
            <person name="Duerre P."/>
            <person name="Daniel R."/>
        </authorList>
    </citation>
    <scope>NUCLEOTIDE SEQUENCE [LARGE SCALE GENOMIC DNA]</scope>
    <source>
        <strain evidence="1 3">DSM 1911</strain>
    </source>
</reference>
<dbReference type="EMBL" id="VSLA01000004">
    <property type="protein sequence ID" value="TYC87598.1"/>
    <property type="molecule type" value="Genomic_DNA"/>
</dbReference>
<dbReference type="OrthoDB" id="1779278at2"/>
<evidence type="ECO:0000313" key="2">
    <source>
        <dbReference type="EMBL" id="TYC87598.1"/>
    </source>
</evidence>
<sequence length="68" mass="7481">MILYALKAAEGYLKMAENGGFTLVGINKASVYPENGLNQLIATKNDLGDELTELRIVKLTLEETDFFA</sequence>
<protein>
    <submittedName>
        <fullName evidence="1">Uncharacterized protein</fullName>
    </submittedName>
</protein>
<dbReference type="AlphaFoldDB" id="A0A1F2PGT1"/>
<name>A0A1F2PGT1_9FIRM</name>
<dbReference type="RefSeq" id="WP_070371674.1">
    <property type="nucleotide sequence ID" value="NZ_JBCFAW010000004.1"/>
</dbReference>
<gene>
    <name evidence="1" type="ORF">ACWI_23990</name>
    <name evidence="2" type="ORF">FXB42_03880</name>
</gene>
<organism evidence="1 3">
    <name type="scientific">Acetobacterium wieringae</name>
    <dbReference type="NCBI Taxonomy" id="52694"/>
    <lineage>
        <taxon>Bacteria</taxon>
        <taxon>Bacillati</taxon>
        <taxon>Bacillota</taxon>
        <taxon>Clostridia</taxon>
        <taxon>Eubacteriales</taxon>
        <taxon>Eubacteriaceae</taxon>
        <taxon>Acetobacterium</taxon>
    </lineage>
</organism>
<proteinExistence type="predicted"/>
<evidence type="ECO:0000313" key="1">
    <source>
        <dbReference type="EMBL" id="OFV70194.1"/>
    </source>
</evidence>